<evidence type="ECO:0000313" key="1">
    <source>
        <dbReference type="EMBL" id="MFC5177449.1"/>
    </source>
</evidence>
<protein>
    <recommendedName>
        <fullName evidence="3">SAF domain-containing protein</fullName>
    </recommendedName>
</protein>
<accession>A0ABW0BJD9</accession>
<dbReference type="Proteomes" id="UP001596087">
    <property type="component" value="Unassembled WGS sequence"/>
</dbReference>
<comment type="caution">
    <text evidence="1">The sequence shown here is derived from an EMBL/GenBank/DDBJ whole genome shotgun (WGS) entry which is preliminary data.</text>
</comment>
<dbReference type="PROSITE" id="PS00430">
    <property type="entry name" value="TONB_DEPENDENT_REC_1"/>
    <property type="match status" value="1"/>
</dbReference>
<dbReference type="RefSeq" id="WP_378590486.1">
    <property type="nucleotide sequence ID" value="NZ_JBHSKD010000011.1"/>
</dbReference>
<reference evidence="2" key="1">
    <citation type="journal article" date="2019" name="Int. J. Syst. Evol. Microbiol.">
        <title>The Global Catalogue of Microorganisms (GCM) 10K type strain sequencing project: providing services to taxonomists for standard genome sequencing and annotation.</title>
        <authorList>
            <consortium name="The Broad Institute Genomics Platform"/>
            <consortium name="The Broad Institute Genome Sequencing Center for Infectious Disease"/>
            <person name="Wu L."/>
            <person name="Ma J."/>
        </authorList>
    </citation>
    <scope>NUCLEOTIDE SEQUENCE [LARGE SCALE GENOMIC DNA]</scope>
    <source>
        <strain evidence="2">DFY41</strain>
    </source>
</reference>
<evidence type="ECO:0000313" key="2">
    <source>
        <dbReference type="Proteomes" id="UP001596087"/>
    </source>
</evidence>
<proteinExistence type="predicted"/>
<name>A0ABW0BJD9_9ACTN</name>
<gene>
    <name evidence="1" type="ORF">ACFPGP_12250</name>
</gene>
<dbReference type="EMBL" id="JBHSKD010000011">
    <property type="protein sequence ID" value="MFC5177449.1"/>
    <property type="molecule type" value="Genomic_DNA"/>
</dbReference>
<evidence type="ECO:0008006" key="3">
    <source>
        <dbReference type="Google" id="ProtNLM"/>
    </source>
</evidence>
<sequence>MSTRTEEPVAREAPAAVRPAAAGWRDPRLWIGVALVAVSVVAGVRVVGAADDTVVVWAAPEDAGAGAVLTADDLVARRVHFADEADLAQYWTAADALPAELHLTRAVGAGELLPRAAVGAEDVTGSVSLPLAVDPALVPPGVEPGWVVDVYLGGDEVPGAGTGDPVLAGATVLEAPALDDVLAVSGRRQVVVAVDEADAATYFRATGAVTDPVLTVVRRG</sequence>
<organism evidence="1 2">
    <name type="scientific">Nocardioides taihuensis</name>
    <dbReference type="NCBI Taxonomy" id="1835606"/>
    <lineage>
        <taxon>Bacteria</taxon>
        <taxon>Bacillati</taxon>
        <taxon>Actinomycetota</taxon>
        <taxon>Actinomycetes</taxon>
        <taxon>Propionibacteriales</taxon>
        <taxon>Nocardioidaceae</taxon>
        <taxon>Nocardioides</taxon>
    </lineage>
</organism>
<dbReference type="InterPro" id="IPR010916">
    <property type="entry name" value="TonB_box_CS"/>
</dbReference>
<keyword evidence="2" id="KW-1185">Reference proteome</keyword>